<dbReference type="Gene3D" id="3.10.580.10">
    <property type="entry name" value="CBS-domain"/>
    <property type="match status" value="1"/>
</dbReference>
<dbReference type="InterPro" id="IPR046342">
    <property type="entry name" value="CBS_dom_sf"/>
</dbReference>
<evidence type="ECO:0000256" key="1">
    <source>
        <dbReference type="ARBA" id="ARBA00004141"/>
    </source>
</evidence>
<gene>
    <name evidence="14" type="ORF">BRAN1462_LOCUS25820</name>
</gene>
<evidence type="ECO:0000256" key="2">
    <source>
        <dbReference type="ARBA" id="ARBA00022448"/>
    </source>
</evidence>
<keyword evidence="4" id="KW-0677">Repeat</keyword>
<feature type="transmembrane region" description="Helical" evidence="11">
    <location>
        <begin position="465"/>
        <end position="490"/>
    </location>
</feature>
<keyword evidence="3 11" id="KW-0812">Transmembrane</keyword>
<feature type="transmembrane region" description="Helical" evidence="11">
    <location>
        <begin position="116"/>
        <end position="139"/>
    </location>
</feature>
<evidence type="ECO:0000256" key="10">
    <source>
        <dbReference type="PROSITE-ProRule" id="PRU00703"/>
    </source>
</evidence>
<feature type="domain" description="CBS" evidence="13">
    <location>
        <begin position="550"/>
        <end position="607"/>
    </location>
</feature>
<evidence type="ECO:0000259" key="13">
    <source>
        <dbReference type="PROSITE" id="PS51371"/>
    </source>
</evidence>
<evidence type="ECO:0000313" key="14">
    <source>
        <dbReference type="EMBL" id="CAD9565657.1"/>
    </source>
</evidence>
<comment type="caution">
    <text evidence="11">Lacks conserved residue(s) required for the propagation of feature annotation.</text>
</comment>
<dbReference type="Pfam" id="PF00654">
    <property type="entry name" value="Voltage_CLC"/>
    <property type="match status" value="1"/>
</dbReference>
<feature type="region of interest" description="Disordered" evidence="12">
    <location>
        <begin position="713"/>
        <end position="762"/>
    </location>
</feature>
<evidence type="ECO:0000256" key="11">
    <source>
        <dbReference type="RuleBase" id="RU361221"/>
    </source>
</evidence>
<evidence type="ECO:0000256" key="9">
    <source>
        <dbReference type="ARBA" id="ARBA00023214"/>
    </source>
</evidence>
<feature type="transmembrane region" description="Helical" evidence="11">
    <location>
        <begin position="434"/>
        <end position="453"/>
    </location>
</feature>
<dbReference type="PROSITE" id="PS51371">
    <property type="entry name" value="CBS"/>
    <property type="match status" value="2"/>
</dbReference>
<evidence type="ECO:0000256" key="4">
    <source>
        <dbReference type="ARBA" id="ARBA00022737"/>
    </source>
</evidence>
<feature type="transmembrane region" description="Helical" evidence="11">
    <location>
        <begin position="225"/>
        <end position="247"/>
    </location>
</feature>
<dbReference type="GO" id="GO:0005254">
    <property type="term" value="F:chloride channel activity"/>
    <property type="evidence" value="ECO:0007669"/>
    <property type="project" value="UniProtKB-UniRule"/>
</dbReference>
<feature type="domain" description="CBS" evidence="13">
    <location>
        <begin position="662"/>
        <end position="719"/>
    </location>
</feature>
<feature type="transmembrane region" description="Helical" evidence="11">
    <location>
        <begin position="308"/>
        <end position="331"/>
    </location>
</feature>
<dbReference type="Pfam" id="PF00571">
    <property type="entry name" value="CBS"/>
    <property type="match status" value="2"/>
</dbReference>
<keyword evidence="9 11" id="KW-0868">Chloride</keyword>
<evidence type="ECO:0000256" key="6">
    <source>
        <dbReference type="ARBA" id="ARBA00023065"/>
    </source>
</evidence>
<feature type="compositionally biased region" description="Low complexity" evidence="12">
    <location>
        <begin position="721"/>
        <end position="731"/>
    </location>
</feature>
<accession>A0A7S2K5L0</accession>
<evidence type="ECO:0000256" key="3">
    <source>
        <dbReference type="ARBA" id="ARBA00022692"/>
    </source>
</evidence>
<dbReference type="InterPro" id="IPR001807">
    <property type="entry name" value="ClC"/>
</dbReference>
<dbReference type="PANTHER" id="PTHR11689:SF136">
    <property type="entry name" value="H(+)_CL(-) EXCHANGE TRANSPORTER 7"/>
    <property type="match status" value="1"/>
</dbReference>
<organism evidence="14">
    <name type="scientific">Zooxanthella nutricula</name>
    <dbReference type="NCBI Taxonomy" id="1333877"/>
    <lineage>
        <taxon>Eukaryota</taxon>
        <taxon>Sar</taxon>
        <taxon>Alveolata</taxon>
        <taxon>Dinophyceae</taxon>
        <taxon>Peridiniales</taxon>
        <taxon>Peridiniales incertae sedis</taxon>
        <taxon>Zooxanthella</taxon>
    </lineage>
</organism>
<evidence type="ECO:0000256" key="7">
    <source>
        <dbReference type="ARBA" id="ARBA00023122"/>
    </source>
</evidence>
<keyword evidence="7 10" id="KW-0129">CBS domain</keyword>
<name>A0A7S2K5L0_9DINO</name>
<dbReference type="PRINTS" id="PR00762">
    <property type="entry name" value="CLCHANNEL"/>
</dbReference>
<comment type="similarity">
    <text evidence="11">Belongs to the chloride channel (TC 2.A.49) family.</text>
</comment>
<dbReference type="InterPro" id="IPR000644">
    <property type="entry name" value="CBS_dom"/>
</dbReference>
<dbReference type="InterPro" id="IPR014743">
    <property type="entry name" value="Cl-channel_core"/>
</dbReference>
<keyword evidence="5 11" id="KW-1133">Transmembrane helix</keyword>
<dbReference type="Gene3D" id="1.10.3080.10">
    <property type="entry name" value="Clc chloride channel"/>
    <property type="match status" value="1"/>
</dbReference>
<feature type="transmembrane region" description="Helical" evidence="11">
    <location>
        <begin position="351"/>
        <end position="371"/>
    </location>
</feature>
<dbReference type="SUPFAM" id="SSF81340">
    <property type="entry name" value="Clc chloride channel"/>
    <property type="match status" value="1"/>
</dbReference>
<protein>
    <recommendedName>
        <fullName evidence="11">Chloride channel protein</fullName>
    </recommendedName>
</protein>
<evidence type="ECO:0000256" key="12">
    <source>
        <dbReference type="SAM" id="MobiDB-lite"/>
    </source>
</evidence>
<keyword evidence="8 11" id="KW-0472">Membrane</keyword>
<dbReference type="SMART" id="SM00116">
    <property type="entry name" value="CBS"/>
    <property type="match status" value="2"/>
</dbReference>
<keyword evidence="6 11" id="KW-0406">Ion transport</keyword>
<evidence type="ECO:0000256" key="5">
    <source>
        <dbReference type="ARBA" id="ARBA00022989"/>
    </source>
</evidence>
<proteinExistence type="inferred from homology"/>
<comment type="subcellular location">
    <subcellularLocation>
        <location evidence="1 11">Membrane</location>
        <topology evidence="1 11">Multi-pass membrane protein</topology>
    </subcellularLocation>
</comment>
<feature type="transmembrane region" description="Helical" evidence="11">
    <location>
        <begin position="72"/>
        <end position="96"/>
    </location>
</feature>
<dbReference type="PANTHER" id="PTHR11689">
    <property type="entry name" value="CHLORIDE CHANNEL PROTEIN CLC FAMILY MEMBER"/>
    <property type="match status" value="1"/>
</dbReference>
<dbReference type="EMBL" id="HBGW01040855">
    <property type="protein sequence ID" value="CAD9565657.1"/>
    <property type="molecule type" value="Transcribed_RNA"/>
</dbReference>
<dbReference type="AlphaFoldDB" id="A0A7S2K5L0"/>
<dbReference type="InterPro" id="IPR051280">
    <property type="entry name" value="Cl-channel/antiporter"/>
</dbReference>
<dbReference type="SUPFAM" id="SSF54631">
    <property type="entry name" value="CBS-domain pair"/>
    <property type="match status" value="1"/>
</dbReference>
<dbReference type="FunFam" id="1.10.3080.10:FF:000014">
    <property type="entry name" value="Chloride channel protein"/>
    <property type="match status" value="1"/>
</dbReference>
<evidence type="ECO:0000256" key="8">
    <source>
        <dbReference type="ARBA" id="ARBA00023136"/>
    </source>
</evidence>
<feature type="region of interest" description="Disordered" evidence="12">
    <location>
        <begin position="1"/>
        <end position="29"/>
    </location>
</feature>
<reference evidence="14" key="1">
    <citation type="submission" date="2021-01" db="EMBL/GenBank/DDBJ databases">
        <authorList>
            <person name="Corre E."/>
            <person name="Pelletier E."/>
            <person name="Niang G."/>
            <person name="Scheremetjew M."/>
            <person name="Finn R."/>
            <person name="Kale V."/>
            <person name="Holt S."/>
            <person name="Cochrane G."/>
            <person name="Meng A."/>
            <person name="Brown T."/>
            <person name="Cohen L."/>
        </authorList>
    </citation>
    <scope>NUCLEOTIDE SEQUENCE</scope>
    <source>
        <strain evidence="14">RCC3387</strain>
    </source>
</reference>
<feature type="transmembrane region" description="Helical" evidence="11">
    <location>
        <begin position="259"/>
        <end position="278"/>
    </location>
</feature>
<keyword evidence="2 11" id="KW-0813">Transport</keyword>
<sequence>MLTGDLRTRSARSTSMMRSQPTTVSEKELDPKTKARMALESVGFDLQESQQYIEYARGLSGKLGRFKGGFRWLYLCAAGFGAGAVAVAICSVLKLVNEAKVGAQEQLFQAGYGLGVRYLAWVGSSLVLAAVAGFLVCYVEPLAAGSGIPEIKCILNGIDLPNVLRMRTLVAKALGIVCSVAAGLPCGREGPMIHSGAIVAAQFTGASAGPLPTPYRITPEARDMVAAGAAAGVAAAFGAPIGGVLFAVEEGASHMNPTILVRTFVCSAVAALMVRFFAGPRGEATAWGTLGADVPVEFGRFAVQSYTIFELPVFALLGIFSGFAGALFNFLNLKLSLWRMRWVGPRGHWRFLEVLIVTAVIISFNFFAPLIKGGSTAMGDFDVSQTLFVASGDEAIKQLFHGQERIDPWMLLFFALIHYLQTVWTYGLGVPSGLFVPSLLGGAAFGRLVGQAAQGVTLLGARPGVYALVGAAAMLSGMARITISLVVILMETTGDAEFGVPIFIVVMAAKWVGDVFNEGIYDLHIHLRHVPLLEHRPEKHLLALRAGDCMAAPVVCAPQISRVQDLMDMVASCRHHAFPVVQSSSGHFVGMVERNTLMHVLLLGGKCGAFSDCAEANGKGKVAVSYSNMIRHGFPQCPPLASVREAVAAVPEDQEIDLAPYANKGSFTVEEDAAANRCYVLFRTLGLRHVPVLGPDHTVRGIITRKDLLAAAEHGEHGEHGASAGAPSPASEARKDSPGECGADGSQGAGLPEPLGGRVAEV</sequence>
<dbReference type="GO" id="GO:0016020">
    <property type="term" value="C:membrane"/>
    <property type="evidence" value="ECO:0007669"/>
    <property type="project" value="UniProtKB-SubCell"/>
</dbReference>